<dbReference type="EMBL" id="JABELV010000002">
    <property type="protein sequence ID" value="KAG7580018.1"/>
    <property type="molecule type" value="Genomic_DNA"/>
</dbReference>
<dbReference type="Gene3D" id="3.30.565.10">
    <property type="entry name" value="Histidine kinase-like ATPase, C-terminal domain"/>
    <property type="match status" value="1"/>
</dbReference>
<dbReference type="InterPro" id="IPR022155">
    <property type="entry name" value="DUF3684"/>
</dbReference>
<sequence>MADKSRLWDQGEDHTVEVNQRALIDKILARYSGEYTIFRELLQNADDANAKSVKIRFLTSEGSKGSLGQDRELPELLKVPIHQYVIENDGVPFRDQDWSRLRKIAEGNPDDDKIGAFGVGFYALFSITESPMVESGSKWMGFYWKDGKDQLFARSGSLPEDMPTTESMSGNSWTRFSMDLRNPTPIEGPLDFARFLVQSLTFMNQIRDVQMFVDGWQVLHLTKETGIANVGVPLTDFPRPKGKVPLNKVMHLDGLGQTSVRISAHTMSWLQDVGLQHVAPLPAVEKVKPATSGIGFASMFSSVFSRSLTPTKASAPPPSPPVLPKKNPREILSSSMMLQVYQAAVRVTVDKNLEKELERATKKPPPKSTVLQLIFSEAPGQDVRKKPGVADDIFGGLNPDTGGRIFIGQATGQTTGLGGHIAARFIPTVERESIDLMDRFVSIWNKELLSIGGHVARLVYEVQLRNLKEKWSAVQPKRIDLVQGSTSPDAAAASALLAQAAHTMRYFTFQRSTPSAQVSQLMESSFFASLGDATLPVLSTAGVRGADKVRLPNQMLDKFLPNLAVLARTLDTEAELFVARLRERGMLADVALADVIAELNAGPLDEDQFLACVAWWKQIVNLPQYDSSIQNRLVAATVVAIKDPDTQLDKIVPLGAMKTFLNPNMIPADIPSLPSDTVPYSISKRLQTSDMVNIFGWHELGLAEWARTLSEQEFQESPETAERLLGILARAWPRLSNVNRDEIKRTLQDVKCIPTSLGFRKPGDSYHPEVSLFEDLPVISLPHAAIKGALRSMLDHLGVRSVVDLQLIFTRLVGKSVWSCAELVKYLSSVRKSLSDNEFARLKRTAAFPIWDPNRAESDKSQPIKRTTPDALCEPTQENKDLGVPVLDYGGSAWKPFSIEATFMYDLGLRKHANLADVLRIASSVDRDVHQRGLDYLVKNLRHYPGFNATLQAGDVAFIPAKTPSGAFQLARPSDVYTNEAAGSIGCLVINNLSTDIATKLQLLKDPPISVLVQYLTRTPPATVDQGKLAFRYLGTRLQDLHREIPRLSTTAFIPTDRGTHVPPLQTFFTPRDRQSEVYQLYKDLYTFVDFDEGNLFLEQVGVKAQPTQEQIARMLVGDPFGAMRKLASAEKYLSQLRLLATGYPSFPLDLKRDMSRASFLLGLKKVPGKTSDQTISEKTPISDEDGQVEFVLTRASDLAIVDDSYLAKLFADAFVGAPEETLLEDFYAQLGVKALSTYIKEEHRALGQTHGATDTAVKLRKHILERLALFLSDRRSASKYDIDWLKGSAGDVENLQILQADSIQIKRTIKTTQAERLSIEETSAASIKSTGNRIRIYISVRMQLDMYEVALTLCNILLKRCRNEDVLILHSILEAPLPVLRRRGYNVDRILNQQKIERLARIADMERQAEAEKKLQAEQEVLQINDVADSADVGSVKGPRQSSDNLSVASRPSDETSIRSSGIMNHLKARFKPQTGLSSTPTVSRPAPASNEVTPMSTIKDGALKAVAASRPNRSKSDIISEPSERMVKESGDTYCDNTGVKTNLIPAGQAPGGLGLFVSRDVPNPEATIRALASESRAFATEILLPLATVFQLEPSTLNVFYDGAGPLIAFNRNGSLYMNLRYYLAWHHISVANGVKQAAWTSWFLTIAHECAHNMTPLHDSQHEFWTSSIIETLMEPFVRLLATSR</sequence>
<feature type="region of interest" description="Disordered" evidence="1">
    <location>
        <begin position="856"/>
        <end position="875"/>
    </location>
</feature>
<protein>
    <recommendedName>
        <fullName evidence="2">Sacsin/Nov domain-containing protein</fullName>
    </recommendedName>
</protein>
<dbReference type="Proteomes" id="UP000812966">
    <property type="component" value="Unassembled WGS sequence"/>
</dbReference>
<evidence type="ECO:0000256" key="1">
    <source>
        <dbReference type="SAM" id="MobiDB-lite"/>
    </source>
</evidence>
<evidence type="ECO:0000313" key="3">
    <source>
        <dbReference type="EMBL" id="KAG7580018.1"/>
    </source>
</evidence>
<comment type="caution">
    <text evidence="3">The sequence shown here is derived from an EMBL/GenBank/DDBJ whole genome shotgun (WGS) entry which is preliminary data.</text>
</comment>
<dbReference type="PANTHER" id="PTHR47839:SF1">
    <property type="entry name" value="DOMAIN PROTEIN, PUTATIVE (AFU_ORTHOLOGUE AFUA_6G04830)-RELATED"/>
    <property type="match status" value="1"/>
</dbReference>
<feature type="domain" description="Sacsin/Nov" evidence="2">
    <location>
        <begin position="23"/>
        <end position="138"/>
    </location>
</feature>
<feature type="region of interest" description="Disordered" evidence="1">
    <location>
        <begin position="1474"/>
        <end position="1496"/>
    </location>
</feature>
<feature type="compositionally biased region" description="Polar residues" evidence="1">
    <location>
        <begin position="1441"/>
        <end position="1451"/>
    </location>
</feature>
<accession>A0A8K0NU26</accession>
<dbReference type="InterPro" id="IPR058210">
    <property type="entry name" value="SACS/Nov_dom"/>
</dbReference>
<name>A0A8K0NU26_9TREE</name>
<feature type="region of interest" description="Disordered" evidence="1">
    <location>
        <begin position="1433"/>
        <end position="1461"/>
    </location>
</feature>
<dbReference type="SUPFAM" id="SSF55874">
    <property type="entry name" value="ATPase domain of HSP90 chaperone/DNA topoisomerase II/histidine kinase"/>
    <property type="match status" value="1"/>
</dbReference>
<dbReference type="PANTHER" id="PTHR47839">
    <property type="entry name" value="DOMAIN PROTEIN, PUTATIVE (AFU_ORTHOLOGUE AFUA_6G04830)-RELATED"/>
    <property type="match status" value="1"/>
</dbReference>
<proteinExistence type="predicted"/>
<reference evidence="3" key="1">
    <citation type="submission" date="2020-04" db="EMBL/GenBank/DDBJ databases">
        <title>Analysis of mating type loci in Filobasidium floriforme.</title>
        <authorList>
            <person name="Nowrousian M."/>
        </authorList>
    </citation>
    <scope>NUCLEOTIDE SEQUENCE</scope>
    <source>
        <strain evidence="3">CBS 6242</strain>
    </source>
</reference>
<dbReference type="OrthoDB" id="10031156at2759"/>
<dbReference type="InterPro" id="IPR036890">
    <property type="entry name" value="HATPase_C_sf"/>
</dbReference>
<dbReference type="Pfam" id="PF25794">
    <property type="entry name" value="SACS"/>
    <property type="match status" value="1"/>
</dbReference>
<keyword evidence="4" id="KW-1185">Reference proteome</keyword>
<gene>
    <name evidence="3" type="ORF">FFLO_00226</name>
</gene>
<dbReference type="NCBIfam" id="NF047352">
    <property type="entry name" value="P_loop_sacsin"/>
    <property type="match status" value="1"/>
</dbReference>
<dbReference type="Pfam" id="PF12449">
    <property type="entry name" value="DUF3684"/>
    <property type="match status" value="1"/>
</dbReference>
<evidence type="ECO:0000313" key="4">
    <source>
        <dbReference type="Proteomes" id="UP000812966"/>
    </source>
</evidence>
<evidence type="ECO:0000259" key="2">
    <source>
        <dbReference type="Pfam" id="PF25794"/>
    </source>
</evidence>
<organism evidence="3 4">
    <name type="scientific">Filobasidium floriforme</name>
    <dbReference type="NCBI Taxonomy" id="5210"/>
    <lineage>
        <taxon>Eukaryota</taxon>
        <taxon>Fungi</taxon>
        <taxon>Dikarya</taxon>
        <taxon>Basidiomycota</taxon>
        <taxon>Agaricomycotina</taxon>
        <taxon>Tremellomycetes</taxon>
        <taxon>Filobasidiales</taxon>
        <taxon>Filobasidiaceae</taxon>
        <taxon>Filobasidium</taxon>
    </lineage>
</organism>